<gene>
    <name evidence="1" type="ORF">OUZ56_033431</name>
</gene>
<dbReference type="EMBL" id="JAOYFB010000050">
    <property type="protein sequence ID" value="KAK4045656.1"/>
    <property type="molecule type" value="Genomic_DNA"/>
</dbReference>
<evidence type="ECO:0000313" key="1">
    <source>
        <dbReference type="EMBL" id="KAK4045656.1"/>
    </source>
</evidence>
<sequence length="98" mass="11226">MYLRYPLGYLQDVSKLSQKMSLRPLSPGQLGHNFGVEVGERCRIPSLAEHWLANRKLVLLCINPSLYEHRLNFGECCFLPGIVKLISINSKNSKLFQH</sequence>
<organism evidence="1 2">
    <name type="scientific">Daphnia magna</name>
    <dbReference type="NCBI Taxonomy" id="35525"/>
    <lineage>
        <taxon>Eukaryota</taxon>
        <taxon>Metazoa</taxon>
        <taxon>Ecdysozoa</taxon>
        <taxon>Arthropoda</taxon>
        <taxon>Crustacea</taxon>
        <taxon>Branchiopoda</taxon>
        <taxon>Diplostraca</taxon>
        <taxon>Cladocera</taxon>
        <taxon>Anomopoda</taxon>
        <taxon>Daphniidae</taxon>
        <taxon>Daphnia</taxon>
    </lineage>
</organism>
<keyword evidence="2" id="KW-1185">Reference proteome</keyword>
<comment type="caution">
    <text evidence="1">The sequence shown here is derived from an EMBL/GenBank/DDBJ whole genome shotgun (WGS) entry which is preliminary data.</text>
</comment>
<name>A0ABR0BAP8_9CRUS</name>
<evidence type="ECO:0000313" key="2">
    <source>
        <dbReference type="Proteomes" id="UP001234178"/>
    </source>
</evidence>
<dbReference type="Proteomes" id="UP001234178">
    <property type="component" value="Unassembled WGS sequence"/>
</dbReference>
<reference evidence="1 2" key="1">
    <citation type="journal article" date="2023" name="Nucleic Acids Res.">
        <title>The hologenome of Daphnia magna reveals possible DNA methylation and microbiome-mediated evolution of the host genome.</title>
        <authorList>
            <person name="Chaturvedi A."/>
            <person name="Li X."/>
            <person name="Dhandapani V."/>
            <person name="Marshall H."/>
            <person name="Kissane S."/>
            <person name="Cuenca-Cambronero M."/>
            <person name="Asole G."/>
            <person name="Calvet F."/>
            <person name="Ruiz-Romero M."/>
            <person name="Marangio P."/>
            <person name="Guigo R."/>
            <person name="Rago D."/>
            <person name="Mirbahai L."/>
            <person name="Eastwood N."/>
            <person name="Colbourne J.K."/>
            <person name="Zhou J."/>
            <person name="Mallon E."/>
            <person name="Orsini L."/>
        </authorList>
    </citation>
    <scope>NUCLEOTIDE SEQUENCE [LARGE SCALE GENOMIC DNA]</scope>
    <source>
        <strain evidence="1">LRV0_1</strain>
    </source>
</reference>
<protein>
    <submittedName>
        <fullName evidence="1">Uncharacterized protein</fullName>
    </submittedName>
</protein>
<proteinExistence type="predicted"/>
<accession>A0ABR0BAP8</accession>